<keyword evidence="3 5" id="KW-0347">Helicase</keyword>
<dbReference type="GO" id="GO:0003677">
    <property type="term" value="F:DNA binding"/>
    <property type="evidence" value="ECO:0007669"/>
    <property type="project" value="InterPro"/>
</dbReference>
<dbReference type="GO" id="GO:0033202">
    <property type="term" value="C:DNA helicase complex"/>
    <property type="evidence" value="ECO:0007669"/>
    <property type="project" value="TreeGrafter"/>
</dbReference>
<dbReference type="InterPro" id="IPR000212">
    <property type="entry name" value="DNA_helicase_UvrD/REP"/>
</dbReference>
<protein>
    <submittedName>
        <fullName evidence="7">ATP-dependent DNA helicase</fullName>
    </submittedName>
</protein>
<sequence length="83" mass="8910">MKYLEGLNEAQKRAVLAAGGPISVIAGAGSGKTRVLTTRIYHLIREGVPASQILAVTFTNKAAREMRTRVRIMLGDKDSSSLP</sequence>
<feature type="binding site" evidence="5">
    <location>
        <begin position="26"/>
        <end position="33"/>
    </location>
    <ligand>
        <name>ATP</name>
        <dbReference type="ChEBI" id="CHEBI:30616"/>
    </ligand>
</feature>
<dbReference type="CDD" id="cd17932">
    <property type="entry name" value="DEXQc_UvrD"/>
    <property type="match status" value="1"/>
</dbReference>
<dbReference type="Proteomes" id="UP000228687">
    <property type="component" value="Unassembled WGS sequence"/>
</dbReference>
<dbReference type="GO" id="GO:0016787">
    <property type="term" value="F:hydrolase activity"/>
    <property type="evidence" value="ECO:0007669"/>
    <property type="project" value="UniProtKB-UniRule"/>
</dbReference>
<dbReference type="Pfam" id="PF00580">
    <property type="entry name" value="UvrD-helicase"/>
    <property type="match status" value="1"/>
</dbReference>
<organism evidence="7 8">
    <name type="scientific">Candidatus Kaiserbacteria bacterium CG08_land_8_20_14_0_20_50_21</name>
    <dbReference type="NCBI Taxonomy" id="1974604"/>
    <lineage>
        <taxon>Bacteria</taxon>
        <taxon>Candidatus Kaiseribacteriota</taxon>
    </lineage>
</organism>
<evidence type="ECO:0000313" key="8">
    <source>
        <dbReference type="Proteomes" id="UP000228687"/>
    </source>
</evidence>
<dbReference type="AlphaFoldDB" id="A0A2H0YY35"/>
<dbReference type="InterPro" id="IPR027417">
    <property type="entry name" value="P-loop_NTPase"/>
</dbReference>
<comment type="caution">
    <text evidence="7">The sequence shown here is derived from an EMBL/GenBank/DDBJ whole genome shotgun (WGS) entry which is preliminary data.</text>
</comment>
<dbReference type="PANTHER" id="PTHR11070">
    <property type="entry name" value="UVRD / RECB / PCRA DNA HELICASE FAMILY MEMBER"/>
    <property type="match status" value="1"/>
</dbReference>
<name>A0A2H0YY35_9BACT</name>
<keyword evidence="4 5" id="KW-0067">ATP-binding</keyword>
<dbReference type="PANTHER" id="PTHR11070:SF2">
    <property type="entry name" value="ATP-DEPENDENT DNA HELICASE SRS2"/>
    <property type="match status" value="1"/>
</dbReference>
<feature type="non-terminal residue" evidence="7">
    <location>
        <position position="83"/>
    </location>
</feature>
<proteinExistence type="predicted"/>
<evidence type="ECO:0000259" key="6">
    <source>
        <dbReference type="PROSITE" id="PS51198"/>
    </source>
</evidence>
<dbReference type="PROSITE" id="PS51198">
    <property type="entry name" value="UVRD_HELICASE_ATP_BIND"/>
    <property type="match status" value="1"/>
</dbReference>
<dbReference type="GO" id="GO:0005524">
    <property type="term" value="F:ATP binding"/>
    <property type="evidence" value="ECO:0007669"/>
    <property type="project" value="UniProtKB-UniRule"/>
</dbReference>
<feature type="domain" description="UvrD-like helicase ATP-binding" evidence="6">
    <location>
        <begin position="5"/>
        <end position="83"/>
    </location>
</feature>
<evidence type="ECO:0000256" key="2">
    <source>
        <dbReference type="ARBA" id="ARBA00022801"/>
    </source>
</evidence>
<evidence type="ECO:0000256" key="4">
    <source>
        <dbReference type="ARBA" id="ARBA00022840"/>
    </source>
</evidence>
<evidence type="ECO:0000256" key="5">
    <source>
        <dbReference type="PROSITE-ProRule" id="PRU00560"/>
    </source>
</evidence>
<dbReference type="GO" id="GO:0000725">
    <property type="term" value="P:recombinational repair"/>
    <property type="evidence" value="ECO:0007669"/>
    <property type="project" value="TreeGrafter"/>
</dbReference>
<dbReference type="SUPFAM" id="SSF52540">
    <property type="entry name" value="P-loop containing nucleoside triphosphate hydrolases"/>
    <property type="match status" value="1"/>
</dbReference>
<evidence type="ECO:0000313" key="7">
    <source>
        <dbReference type="EMBL" id="PIS43375.1"/>
    </source>
</evidence>
<gene>
    <name evidence="7" type="ORF">COT23_01610</name>
</gene>
<dbReference type="GO" id="GO:0005829">
    <property type="term" value="C:cytosol"/>
    <property type="evidence" value="ECO:0007669"/>
    <property type="project" value="TreeGrafter"/>
</dbReference>
<evidence type="ECO:0000256" key="1">
    <source>
        <dbReference type="ARBA" id="ARBA00022741"/>
    </source>
</evidence>
<keyword evidence="1 5" id="KW-0547">Nucleotide-binding</keyword>
<dbReference type="Gene3D" id="3.40.50.300">
    <property type="entry name" value="P-loop containing nucleotide triphosphate hydrolases"/>
    <property type="match status" value="1"/>
</dbReference>
<dbReference type="EMBL" id="PEXT01000033">
    <property type="protein sequence ID" value="PIS43375.1"/>
    <property type="molecule type" value="Genomic_DNA"/>
</dbReference>
<keyword evidence="2 5" id="KW-0378">Hydrolase</keyword>
<dbReference type="InterPro" id="IPR014016">
    <property type="entry name" value="UvrD-like_ATP-bd"/>
</dbReference>
<dbReference type="GO" id="GO:0043138">
    <property type="term" value="F:3'-5' DNA helicase activity"/>
    <property type="evidence" value="ECO:0007669"/>
    <property type="project" value="TreeGrafter"/>
</dbReference>
<evidence type="ECO:0000256" key="3">
    <source>
        <dbReference type="ARBA" id="ARBA00022806"/>
    </source>
</evidence>
<accession>A0A2H0YY35</accession>
<reference evidence="8" key="1">
    <citation type="submission" date="2017-09" db="EMBL/GenBank/DDBJ databases">
        <title>Depth-based differentiation of microbial function through sediment-hosted aquifers and enrichment of novel symbionts in the deep terrestrial subsurface.</title>
        <authorList>
            <person name="Probst A.J."/>
            <person name="Ladd B."/>
            <person name="Jarett J.K."/>
            <person name="Geller-Mcgrath D.E."/>
            <person name="Sieber C.M.K."/>
            <person name="Emerson J.B."/>
            <person name="Anantharaman K."/>
            <person name="Thomas B.C."/>
            <person name="Malmstrom R."/>
            <person name="Stieglmeier M."/>
            <person name="Klingl A."/>
            <person name="Woyke T."/>
            <person name="Ryan C.M."/>
            <person name="Banfield J.F."/>
        </authorList>
    </citation>
    <scope>NUCLEOTIDE SEQUENCE [LARGE SCALE GENOMIC DNA]</scope>
</reference>